<evidence type="ECO:0000313" key="3">
    <source>
        <dbReference type="Proteomes" id="UP000299102"/>
    </source>
</evidence>
<proteinExistence type="predicted"/>
<protein>
    <submittedName>
        <fullName evidence="2">Uncharacterized protein</fullName>
    </submittedName>
</protein>
<evidence type="ECO:0000313" key="2">
    <source>
        <dbReference type="EMBL" id="GBP55537.1"/>
    </source>
</evidence>
<gene>
    <name evidence="2" type="ORF">EVAR_36260_1</name>
</gene>
<evidence type="ECO:0000256" key="1">
    <source>
        <dbReference type="SAM" id="MobiDB-lite"/>
    </source>
</evidence>
<dbReference type="Proteomes" id="UP000299102">
    <property type="component" value="Unassembled WGS sequence"/>
</dbReference>
<dbReference type="EMBL" id="BGZK01000671">
    <property type="protein sequence ID" value="GBP55537.1"/>
    <property type="molecule type" value="Genomic_DNA"/>
</dbReference>
<dbReference type="AlphaFoldDB" id="A0A4C1WZK1"/>
<sequence length="153" mass="17247">MGRVVGDSRGAIVSGNNIKMALSSRVFYFRALFALVAVKFRKDLSWGSFATQNLKRGNPQENQNERHSSQNQKSNWQWAGHIANITGCGRVIKSGVLEPEGTELADYNRRIDKYTFHLSQITRLVVNAESCHSNGDNNRERLLNRIVTVWVGV</sequence>
<keyword evidence="3" id="KW-1185">Reference proteome</keyword>
<feature type="region of interest" description="Disordered" evidence="1">
    <location>
        <begin position="53"/>
        <end position="73"/>
    </location>
</feature>
<comment type="caution">
    <text evidence="2">The sequence shown here is derived from an EMBL/GenBank/DDBJ whole genome shotgun (WGS) entry which is preliminary data.</text>
</comment>
<organism evidence="2 3">
    <name type="scientific">Eumeta variegata</name>
    <name type="common">Bagworm moth</name>
    <name type="synonym">Eumeta japonica</name>
    <dbReference type="NCBI Taxonomy" id="151549"/>
    <lineage>
        <taxon>Eukaryota</taxon>
        <taxon>Metazoa</taxon>
        <taxon>Ecdysozoa</taxon>
        <taxon>Arthropoda</taxon>
        <taxon>Hexapoda</taxon>
        <taxon>Insecta</taxon>
        <taxon>Pterygota</taxon>
        <taxon>Neoptera</taxon>
        <taxon>Endopterygota</taxon>
        <taxon>Lepidoptera</taxon>
        <taxon>Glossata</taxon>
        <taxon>Ditrysia</taxon>
        <taxon>Tineoidea</taxon>
        <taxon>Psychidae</taxon>
        <taxon>Oiketicinae</taxon>
        <taxon>Eumeta</taxon>
    </lineage>
</organism>
<accession>A0A4C1WZK1</accession>
<reference evidence="2 3" key="1">
    <citation type="journal article" date="2019" name="Commun. Biol.">
        <title>The bagworm genome reveals a unique fibroin gene that provides high tensile strength.</title>
        <authorList>
            <person name="Kono N."/>
            <person name="Nakamura H."/>
            <person name="Ohtoshi R."/>
            <person name="Tomita M."/>
            <person name="Numata K."/>
            <person name="Arakawa K."/>
        </authorList>
    </citation>
    <scope>NUCLEOTIDE SEQUENCE [LARGE SCALE GENOMIC DNA]</scope>
</reference>
<feature type="compositionally biased region" description="Polar residues" evidence="1">
    <location>
        <begin position="53"/>
        <end position="62"/>
    </location>
</feature>
<name>A0A4C1WZK1_EUMVA</name>